<evidence type="ECO:0000256" key="1">
    <source>
        <dbReference type="ARBA" id="ARBA00022737"/>
    </source>
</evidence>
<dbReference type="KEGG" id="smo:SELMODRAFT_123361"/>
<evidence type="ECO:0000256" key="2">
    <source>
        <dbReference type="PROSITE-ProRule" id="PRU00708"/>
    </source>
</evidence>
<dbReference type="InterPro" id="IPR046960">
    <property type="entry name" value="PPR_At4g14850-like_plant"/>
</dbReference>
<keyword evidence="4" id="KW-1185">Reference proteome</keyword>
<reference evidence="3 4" key="1">
    <citation type="journal article" date="2011" name="Science">
        <title>The Selaginella genome identifies genetic changes associated with the evolution of vascular plants.</title>
        <authorList>
            <person name="Banks J.A."/>
            <person name="Nishiyama T."/>
            <person name="Hasebe M."/>
            <person name="Bowman J.L."/>
            <person name="Gribskov M."/>
            <person name="dePamphilis C."/>
            <person name="Albert V.A."/>
            <person name="Aono N."/>
            <person name="Aoyama T."/>
            <person name="Ambrose B.A."/>
            <person name="Ashton N.W."/>
            <person name="Axtell M.J."/>
            <person name="Barker E."/>
            <person name="Barker M.S."/>
            <person name="Bennetzen J.L."/>
            <person name="Bonawitz N.D."/>
            <person name="Chapple C."/>
            <person name="Cheng C."/>
            <person name="Correa L.G."/>
            <person name="Dacre M."/>
            <person name="DeBarry J."/>
            <person name="Dreyer I."/>
            <person name="Elias M."/>
            <person name="Engstrom E.M."/>
            <person name="Estelle M."/>
            <person name="Feng L."/>
            <person name="Finet C."/>
            <person name="Floyd S.K."/>
            <person name="Frommer W.B."/>
            <person name="Fujita T."/>
            <person name="Gramzow L."/>
            <person name="Gutensohn M."/>
            <person name="Harholt J."/>
            <person name="Hattori M."/>
            <person name="Heyl A."/>
            <person name="Hirai T."/>
            <person name="Hiwatashi Y."/>
            <person name="Ishikawa M."/>
            <person name="Iwata M."/>
            <person name="Karol K.G."/>
            <person name="Koehler B."/>
            <person name="Kolukisaoglu U."/>
            <person name="Kubo M."/>
            <person name="Kurata T."/>
            <person name="Lalonde S."/>
            <person name="Li K."/>
            <person name="Li Y."/>
            <person name="Litt A."/>
            <person name="Lyons E."/>
            <person name="Manning G."/>
            <person name="Maruyama T."/>
            <person name="Michael T.P."/>
            <person name="Mikami K."/>
            <person name="Miyazaki S."/>
            <person name="Morinaga S."/>
            <person name="Murata T."/>
            <person name="Mueller-Roeber B."/>
            <person name="Nelson D.R."/>
            <person name="Obara M."/>
            <person name="Oguri Y."/>
            <person name="Olmstead R.G."/>
            <person name="Onodera N."/>
            <person name="Petersen B.L."/>
            <person name="Pils B."/>
            <person name="Prigge M."/>
            <person name="Rensing S.A."/>
            <person name="Riano-Pachon D.M."/>
            <person name="Roberts A.W."/>
            <person name="Sato Y."/>
            <person name="Scheller H.V."/>
            <person name="Schulz B."/>
            <person name="Schulz C."/>
            <person name="Shakirov E.V."/>
            <person name="Shibagaki N."/>
            <person name="Shinohara N."/>
            <person name="Shippen D.E."/>
            <person name="Soerensen I."/>
            <person name="Sotooka R."/>
            <person name="Sugimoto N."/>
            <person name="Sugita M."/>
            <person name="Sumikawa N."/>
            <person name="Tanurdzic M."/>
            <person name="Theissen G."/>
            <person name="Ulvskov P."/>
            <person name="Wakazuki S."/>
            <person name="Weng J.K."/>
            <person name="Willats W.W."/>
            <person name="Wipf D."/>
            <person name="Wolf P.G."/>
            <person name="Yang L."/>
            <person name="Zimmer A.D."/>
            <person name="Zhu Q."/>
            <person name="Mitros T."/>
            <person name="Hellsten U."/>
            <person name="Loque D."/>
            <person name="Otillar R."/>
            <person name="Salamov A."/>
            <person name="Schmutz J."/>
            <person name="Shapiro H."/>
            <person name="Lindquist E."/>
            <person name="Lucas S."/>
            <person name="Rokhsar D."/>
            <person name="Grigoriev I.V."/>
        </authorList>
    </citation>
    <scope>NUCLEOTIDE SEQUENCE [LARGE SCALE GENOMIC DNA]</scope>
</reference>
<sequence length="190" mass="21064">MIKRNLVSWNAMLGAYAQNGLVDDSKLLFDGMPAWDMVSLNTLLSGYAENGPLTDAKDFFFRMIQKDRMEMAGMEPNETTFLCIVLGCNYAGSVLVARDLVWSLRRDFGMKPSKVIYGCLADVFARSGDVNNAQELVKSMPFVNDVINWQSLLSFSQMSPKGAPLMAKLALESDPNHPAPYVMLANIVSH</sequence>
<gene>
    <name evidence="3" type="ORF">SELMODRAFT_123361</name>
</gene>
<dbReference type="PROSITE" id="PS51375">
    <property type="entry name" value="PPR"/>
    <property type="match status" value="1"/>
</dbReference>
<evidence type="ECO:0000313" key="4">
    <source>
        <dbReference type="Proteomes" id="UP000001514"/>
    </source>
</evidence>
<accession>D8SRM0</accession>
<protein>
    <recommendedName>
        <fullName evidence="5">Pentacotripeptide-repeat region of PRORP domain-containing protein</fullName>
    </recommendedName>
</protein>
<dbReference type="InterPro" id="IPR011990">
    <property type="entry name" value="TPR-like_helical_dom_sf"/>
</dbReference>
<dbReference type="GO" id="GO:0009451">
    <property type="term" value="P:RNA modification"/>
    <property type="evidence" value="ECO:0007669"/>
    <property type="project" value="InterPro"/>
</dbReference>
<proteinExistence type="predicted"/>
<dbReference type="GO" id="GO:0003723">
    <property type="term" value="F:RNA binding"/>
    <property type="evidence" value="ECO:0007669"/>
    <property type="project" value="InterPro"/>
</dbReference>
<dbReference type="InParanoid" id="D8SRM0"/>
<dbReference type="Gramene" id="EFJ12883">
    <property type="protein sequence ID" value="EFJ12883"/>
    <property type="gene ID" value="SELMODRAFT_123361"/>
</dbReference>
<dbReference type="Gene3D" id="1.25.40.10">
    <property type="entry name" value="Tetratricopeptide repeat domain"/>
    <property type="match status" value="2"/>
</dbReference>
<dbReference type="PANTHER" id="PTHR47926:SF382">
    <property type="entry name" value="PENTACOTRIPEPTIDE-REPEAT REGION OF PRORP DOMAIN-CONTAINING PROTEIN"/>
    <property type="match status" value="1"/>
</dbReference>
<dbReference type="Pfam" id="PF01535">
    <property type="entry name" value="PPR"/>
    <property type="match status" value="3"/>
</dbReference>
<dbReference type="AlphaFoldDB" id="D8SRM0"/>
<dbReference type="InterPro" id="IPR002885">
    <property type="entry name" value="PPR_rpt"/>
</dbReference>
<dbReference type="PANTHER" id="PTHR47926">
    <property type="entry name" value="PENTATRICOPEPTIDE REPEAT-CONTAINING PROTEIN"/>
    <property type="match status" value="1"/>
</dbReference>
<evidence type="ECO:0000313" key="3">
    <source>
        <dbReference type="EMBL" id="EFJ12883.1"/>
    </source>
</evidence>
<name>D8SRM0_SELML</name>
<keyword evidence="1" id="KW-0677">Repeat</keyword>
<feature type="repeat" description="PPR" evidence="2">
    <location>
        <begin position="5"/>
        <end position="39"/>
    </location>
</feature>
<dbReference type="Proteomes" id="UP000001514">
    <property type="component" value="Unassembled WGS sequence"/>
</dbReference>
<dbReference type="HOGENOM" id="CLU_002706_0_0_1"/>
<organism evidence="4">
    <name type="scientific">Selaginella moellendorffii</name>
    <name type="common">Spikemoss</name>
    <dbReference type="NCBI Taxonomy" id="88036"/>
    <lineage>
        <taxon>Eukaryota</taxon>
        <taxon>Viridiplantae</taxon>
        <taxon>Streptophyta</taxon>
        <taxon>Embryophyta</taxon>
        <taxon>Tracheophyta</taxon>
        <taxon>Lycopodiopsida</taxon>
        <taxon>Selaginellales</taxon>
        <taxon>Selaginellaceae</taxon>
        <taxon>Selaginella</taxon>
    </lineage>
</organism>
<dbReference type="eggNOG" id="KOG4197">
    <property type="taxonomic scope" value="Eukaryota"/>
</dbReference>
<dbReference type="NCBIfam" id="TIGR00756">
    <property type="entry name" value="PPR"/>
    <property type="match status" value="2"/>
</dbReference>
<dbReference type="EMBL" id="GL377636">
    <property type="protein sequence ID" value="EFJ12883.1"/>
    <property type="molecule type" value="Genomic_DNA"/>
</dbReference>
<evidence type="ECO:0008006" key="5">
    <source>
        <dbReference type="Google" id="ProtNLM"/>
    </source>
</evidence>